<sequence length="430" mass="47341">MNELLYVLWGCVVAATSLTKTTKRKELVCGKQKSSRETWASLRLTQIEKLKVLLMDELLHVAGRRSRQVYEAESVEGVWSVWGEWSQCSQTVEWACPRGAGTPTTPPLQPNWAGYLPGGVRTPVSSPLRPFYSPRHPGQHVPYHASPYPNNQGLPLYRNTPAGGGGAVPAQSSPSSSFHQPDFSPTSQDHPPVYQSPYHASSAQNYNSQPTRIMRRPANAGTARAGGGGTGALSPPIERLELVLSSPIRPGQFGYGRVPFSLPLHRQNRQARHTANNTDNTPSSTLELDFNESNKKEHVEAVFGDDQESTAPPTIEEVTTTSTTTRKPHRHVVRQASTRERGPPYQFSRGSPHRQFDWNTVTAPPPPGSSQSHPSSPGLPFAPSLHRPNHLNWDREHQPPRGSLPAPTSKRPVRRSRGGEREGGLQVLRV</sequence>
<proteinExistence type="predicted"/>
<gene>
    <name evidence="2" type="ORF">WMY93_025647</name>
</gene>
<feature type="compositionally biased region" description="Low complexity" evidence="1">
    <location>
        <begin position="369"/>
        <end position="379"/>
    </location>
</feature>
<feature type="compositionally biased region" description="Polar residues" evidence="1">
    <location>
        <begin position="170"/>
        <end position="189"/>
    </location>
</feature>
<accession>A0AAW0MZY7</accession>
<feature type="region of interest" description="Disordered" evidence="1">
    <location>
        <begin position="270"/>
        <end position="430"/>
    </location>
</feature>
<organism evidence="2 3">
    <name type="scientific">Mugilogobius chulae</name>
    <name type="common">yellowstripe goby</name>
    <dbReference type="NCBI Taxonomy" id="88201"/>
    <lineage>
        <taxon>Eukaryota</taxon>
        <taxon>Metazoa</taxon>
        <taxon>Chordata</taxon>
        <taxon>Craniata</taxon>
        <taxon>Vertebrata</taxon>
        <taxon>Euteleostomi</taxon>
        <taxon>Actinopterygii</taxon>
        <taxon>Neopterygii</taxon>
        <taxon>Teleostei</taxon>
        <taxon>Neoteleostei</taxon>
        <taxon>Acanthomorphata</taxon>
        <taxon>Gobiaria</taxon>
        <taxon>Gobiiformes</taxon>
        <taxon>Gobioidei</taxon>
        <taxon>Gobiidae</taxon>
        <taxon>Gobionellinae</taxon>
        <taxon>Mugilogobius</taxon>
    </lineage>
</organism>
<protein>
    <submittedName>
        <fullName evidence="2">Uncharacterized protein</fullName>
    </submittedName>
</protein>
<name>A0AAW0MZY7_9GOBI</name>
<keyword evidence="3" id="KW-1185">Reference proteome</keyword>
<reference evidence="3" key="1">
    <citation type="submission" date="2024-04" db="EMBL/GenBank/DDBJ databases">
        <title>Salinicola lusitanus LLJ914,a marine bacterium isolated from the Okinawa Trough.</title>
        <authorList>
            <person name="Li J."/>
        </authorList>
    </citation>
    <scope>NUCLEOTIDE SEQUENCE [LARGE SCALE GENOMIC DNA]</scope>
</reference>
<evidence type="ECO:0000256" key="1">
    <source>
        <dbReference type="SAM" id="MobiDB-lite"/>
    </source>
</evidence>
<dbReference type="EMBL" id="JBBPFD010000019">
    <property type="protein sequence ID" value="KAK7886026.1"/>
    <property type="molecule type" value="Genomic_DNA"/>
</dbReference>
<comment type="caution">
    <text evidence="2">The sequence shown here is derived from an EMBL/GenBank/DDBJ whole genome shotgun (WGS) entry which is preliminary data.</text>
</comment>
<evidence type="ECO:0000313" key="3">
    <source>
        <dbReference type="Proteomes" id="UP001460270"/>
    </source>
</evidence>
<dbReference type="Proteomes" id="UP001460270">
    <property type="component" value="Unassembled WGS sequence"/>
</dbReference>
<feature type="compositionally biased region" description="Polar residues" evidence="1">
    <location>
        <begin position="273"/>
        <end position="286"/>
    </location>
</feature>
<dbReference type="AlphaFoldDB" id="A0AAW0MZY7"/>
<evidence type="ECO:0000313" key="2">
    <source>
        <dbReference type="EMBL" id="KAK7886026.1"/>
    </source>
</evidence>
<feature type="region of interest" description="Disordered" evidence="1">
    <location>
        <begin position="126"/>
        <end position="205"/>
    </location>
</feature>